<dbReference type="Proteomes" id="UP001148125">
    <property type="component" value="Unassembled WGS sequence"/>
</dbReference>
<accession>A0ABT5VEE2</accession>
<keyword evidence="3" id="KW-0050">Antiport</keyword>
<comment type="similarity">
    <text evidence="2">Belongs to the CPA3 antiporters (TC 2.A.63) subunit G family.</text>
</comment>
<dbReference type="NCBIfam" id="TIGR01300">
    <property type="entry name" value="CPA3_mnhG_phaG"/>
    <property type="match status" value="1"/>
</dbReference>
<keyword evidence="6" id="KW-1185">Reference proteome</keyword>
<evidence type="ECO:0000256" key="4">
    <source>
        <dbReference type="SAM" id="Phobius"/>
    </source>
</evidence>
<keyword evidence="4" id="KW-1133">Transmembrane helix</keyword>
<evidence type="ECO:0000313" key="6">
    <source>
        <dbReference type="Proteomes" id="UP001148125"/>
    </source>
</evidence>
<reference evidence="5" key="1">
    <citation type="submission" date="2024-05" db="EMBL/GenBank/DDBJ databases">
        <title>Alkalihalobacillus sp. strain MEB203 novel alkaliphilic bacterium from Lonar Lake, India.</title>
        <authorList>
            <person name="Joshi A."/>
            <person name="Thite S."/>
            <person name="Mengade P."/>
        </authorList>
    </citation>
    <scope>NUCLEOTIDE SEQUENCE</scope>
    <source>
        <strain evidence="5">MEB 203</strain>
    </source>
</reference>
<dbReference type="InterPro" id="IPR005133">
    <property type="entry name" value="PhaG_MnhG_YufB"/>
</dbReference>
<organism evidence="5 6">
    <name type="scientific">Alkalihalobacterium chitinilyticum</name>
    <dbReference type="NCBI Taxonomy" id="2980103"/>
    <lineage>
        <taxon>Bacteria</taxon>
        <taxon>Bacillati</taxon>
        <taxon>Bacillota</taxon>
        <taxon>Bacilli</taxon>
        <taxon>Bacillales</taxon>
        <taxon>Bacillaceae</taxon>
        <taxon>Alkalihalobacterium</taxon>
    </lineage>
</organism>
<keyword evidence="4" id="KW-0812">Transmembrane</keyword>
<dbReference type="RefSeq" id="WP_275118450.1">
    <property type="nucleotide sequence ID" value="NZ_JAOTPO010000006.1"/>
</dbReference>
<feature type="transmembrane region" description="Helical" evidence="4">
    <location>
        <begin position="65"/>
        <end position="85"/>
    </location>
</feature>
<gene>
    <name evidence="5" type="primary">mnhG</name>
    <name evidence="5" type="ORF">N7Z68_10580</name>
</gene>
<evidence type="ECO:0000256" key="2">
    <source>
        <dbReference type="ARBA" id="ARBA00008404"/>
    </source>
</evidence>
<dbReference type="EMBL" id="JAOTPO010000006">
    <property type="protein sequence ID" value="MDE5413831.1"/>
    <property type="molecule type" value="Genomic_DNA"/>
</dbReference>
<dbReference type="PANTHER" id="PTHR34703:SF1">
    <property type="entry name" value="ANTIPORTER SUBUNIT MNHG2-RELATED"/>
    <property type="match status" value="1"/>
</dbReference>
<feature type="transmembrane region" description="Helical" evidence="4">
    <location>
        <begin position="6"/>
        <end position="27"/>
    </location>
</feature>
<sequence length="122" mass="13547">MSLIEIIISLFVLLGGLLSLLGAVGMIRFPDVYGRLHAATKSATLGVILIMTATFLFFLLYEQLFVAKILLTILFVFLTAPVAGLMMSRSAYRIGVPLWEHSIQDDLKAKMEKDKKKSRAKS</sequence>
<evidence type="ECO:0000313" key="5">
    <source>
        <dbReference type="EMBL" id="MDE5413831.1"/>
    </source>
</evidence>
<keyword evidence="4" id="KW-0472">Membrane</keyword>
<dbReference type="Pfam" id="PF03334">
    <property type="entry name" value="PhaG_MnhG_YufB"/>
    <property type="match status" value="1"/>
</dbReference>
<name>A0ABT5VEE2_9BACI</name>
<comment type="caution">
    <text evidence="5">The sequence shown here is derived from an EMBL/GenBank/DDBJ whole genome shotgun (WGS) entry which is preliminary data.</text>
</comment>
<dbReference type="NCBIfam" id="NF009314">
    <property type="entry name" value="PRK12674.1-2"/>
    <property type="match status" value="1"/>
</dbReference>
<proteinExistence type="inferred from homology"/>
<comment type="subcellular location">
    <subcellularLocation>
        <location evidence="1">Membrane</location>
        <topology evidence="1">Multi-pass membrane protein</topology>
    </subcellularLocation>
</comment>
<feature type="transmembrane region" description="Helical" evidence="4">
    <location>
        <begin position="39"/>
        <end position="59"/>
    </location>
</feature>
<dbReference type="PANTHER" id="PTHR34703">
    <property type="entry name" value="ANTIPORTER SUBUNIT MNHG2-RELATED"/>
    <property type="match status" value="1"/>
</dbReference>
<keyword evidence="3" id="KW-0813">Transport</keyword>
<evidence type="ECO:0000256" key="3">
    <source>
        <dbReference type="ARBA" id="ARBA00022449"/>
    </source>
</evidence>
<evidence type="ECO:0000256" key="1">
    <source>
        <dbReference type="ARBA" id="ARBA00004141"/>
    </source>
</evidence>
<protein>
    <submittedName>
        <fullName evidence="5">Monovalent cation/H(+) antiporter subunit G</fullName>
    </submittedName>
</protein>